<proteinExistence type="predicted"/>
<dbReference type="Proteomes" id="UP000193560">
    <property type="component" value="Unassembled WGS sequence"/>
</dbReference>
<gene>
    <name evidence="2" type="ORF">BCR42DRAFT_388065</name>
</gene>
<feature type="compositionally biased region" description="Low complexity" evidence="1">
    <location>
        <begin position="44"/>
        <end position="53"/>
    </location>
</feature>
<comment type="caution">
    <text evidence="2">The sequence shown here is derived from an EMBL/GenBank/DDBJ whole genome shotgun (WGS) entry which is preliminary data.</text>
</comment>
<organism evidence="2 3">
    <name type="scientific">Absidia repens</name>
    <dbReference type="NCBI Taxonomy" id="90262"/>
    <lineage>
        <taxon>Eukaryota</taxon>
        <taxon>Fungi</taxon>
        <taxon>Fungi incertae sedis</taxon>
        <taxon>Mucoromycota</taxon>
        <taxon>Mucoromycotina</taxon>
        <taxon>Mucoromycetes</taxon>
        <taxon>Mucorales</taxon>
        <taxon>Cunninghamellaceae</taxon>
        <taxon>Absidia</taxon>
    </lineage>
</organism>
<protein>
    <submittedName>
        <fullName evidence="2">Uncharacterized protein</fullName>
    </submittedName>
</protein>
<reference evidence="2 3" key="1">
    <citation type="submission" date="2016-07" db="EMBL/GenBank/DDBJ databases">
        <title>Pervasive Adenine N6-methylation of Active Genes in Fungi.</title>
        <authorList>
            <consortium name="DOE Joint Genome Institute"/>
            <person name="Mondo S.J."/>
            <person name="Dannebaum R.O."/>
            <person name="Kuo R.C."/>
            <person name="Labutti K."/>
            <person name="Haridas S."/>
            <person name="Kuo A."/>
            <person name="Salamov A."/>
            <person name="Ahrendt S.R."/>
            <person name="Lipzen A."/>
            <person name="Sullivan W."/>
            <person name="Andreopoulos W.B."/>
            <person name="Clum A."/>
            <person name="Lindquist E."/>
            <person name="Daum C."/>
            <person name="Ramamoorthy G.K."/>
            <person name="Gryganskyi A."/>
            <person name="Culley D."/>
            <person name="Magnuson J.K."/>
            <person name="James T.Y."/>
            <person name="O'Malley M.A."/>
            <person name="Stajich J.E."/>
            <person name="Spatafora J.W."/>
            <person name="Visel A."/>
            <person name="Grigoriev I.V."/>
        </authorList>
    </citation>
    <scope>NUCLEOTIDE SEQUENCE [LARGE SCALE GENOMIC DNA]</scope>
    <source>
        <strain evidence="2 3">NRRL 1336</strain>
    </source>
</reference>
<keyword evidence="3" id="KW-1185">Reference proteome</keyword>
<sequence length="213" mass="23509">MAIVCVCYGNVTSYSWNTTVKHKRLMNSNKLKILDQSGVELSSSTLSKDSSPSINEEHIVPSSSSHSSIKTTSTISTAVSGWIDSVPFGSACLWINSLPIMRWFALCRILTIPVVDIVQRGSLKTLQLSLNNSSQGLSQIYEHINRRVPQLVDQLQQLHALSERVATANADLVDDSEVVTSMEHIKSFVQMADMIQASLKLVSSQKQTIVMRC</sequence>
<name>A0A1X2IWR1_9FUNG</name>
<dbReference type="AlphaFoldDB" id="A0A1X2IWR1"/>
<evidence type="ECO:0000313" key="2">
    <source>
        <dbReference type="EMBL" id="ORZ23498.1"/>
    </source>
</evidence>
<feature type="region of interest" description="Disordered" evidence="1">
    <location>
        <begin position="44"/>
        <end position="66"/>
    </location>
</feature>
<dbReference type="InterPro" id="IPR019320">
    <property type="entry name" value="BORCS8"/>
</dbReference>
<evidence type="ECO:0000313" key="3">
    <source>
        <dbReference type="Proteomes" id="UP000193560"/>
    </source>
</evidence>
<dbReference type="Pfam" id="PF10167">
    <property type="entry name" value="BORCS8"/>
    <property type="match status" value="1"/>
</dbReference>
<dbReference type="EMBL" id="MCGE01000003">
    <property type="protein sequence ID" value="ORZ23498.1"/>
    <property type="molecule type" value="Genomic_DNA"/>
</dbReference>
<evidence type="ECO:0000256" key="1">
    <source>
        <dbReference type="SAM" id="MobiDB-lite"/>
    </source>
</evidence>
<dbReference type="OrthoDB" id="10044187at2759"/>
<accession>A0A1X2IWR1</accession>